<sequence length="114" mass="13298">MEEAYRPHALRVMAEYISDDPVWDSDPDHMGPVVLQDLGVSTQLVQRLQAWNERFNGIALTDFEFTSVDEERSWRQEGLALAYELQNELPDIEISYAEDTDPRPLRDRRGPRLH</sequence>
<comment type="caution">
    <text evidence="2">The sequence shown here is derived from an EMBL/GenBank/DDBJ whole genome shotgun (WGS) entry which is preliminary data.</text>
</comment>
<evidence type="ECO:0000313" key="2">
    <source>
        <dbReference type="EMBL" id="GIF09888.1"/>
    </source>
</evidence>
<gene>
    <name evidence="2" type="ORF">Asi03nite_74260</name>
</gene>
<name>A0A919NFG4_9ACTN</name>
<feature type="region of interest" description="Disordered" evidence="1">
    <location>
        <begin position="92"/>
        <end position="114"/>
    </location>
</feature>
<dbReference type="EMBL" id="BOMW01000112">
    <property type="protein sequence ID" value="GIF09888.1"/>
    <property type="molecule type" value="Genomic_DNA"/>
</dbReference>
<evidence type="ECO:0000313" key="3">
    <source>
        <dbReference type="Proteomes" id="UP000629619"/>
    </source>
</evidence>
<dbReference type="AlphaFoldDB" id="A0A919NFG4"/>
<protein>
    <submittedName>
        <fullName evidence="2">Uncharacterized protein</fullName>
    </submittedName>
</protein>
<dbReference type="Proteomes" id="UP000629619">
    <property type="component" value="Unassembled WGS sequence"/>
</dbReference>
<dbReference type="RefSeq" id="WP_203685174.1">
    <property type="nucleotide sequence ID" value="NZ_BOMW01000112.1"/>
</dbReference>
<reference evidence="2" key="1">
    <citation type="submission" date="2021-01" db="EMBL/GenBank/DDBJ databases">
        <title>Whole genome shotgun sequence of Actinoplanes siamensis NBRC 109076.</title>
        <authorList>
            <person name="Komaki H."/>
            <person name="Tamura T."/>
        </authorList>
    </citation>
    <scope>NUCLEOTIDE SEQUENCE</scope>
    <source>
        <strain evidence="2">NBRC 109076</strain>
    </source>
</reference>
<keyword evidence="3" id="KW-1185">Reference proteome</keyword>
<evidence type="ECO:0000256" key="1">
    <source>
        <dbReference type="SAM" id="MobiDB-lite"/>
    </source>
</evidence>
<proteinExistence type="predicted"/>
<accession>A0A919NFG4</accession>
<organism evidence="2 3">
    <name type="scientific">Actinoplanes siamensis</name>
    <dbReference type="NCBI Taxonomy" id="1223317"/>
    <lineage>
        <taxon>Bacteria</taxon>
        <taxon>Bacillati</taxon>
        <taxon>Actinomycetota</taxon>
        <taxon>Actinomycetes</taxon>
        <taxon>Micromonosporales</taxon>
        <taxon>Micromonosporaceae</taxon>
        <taxon>Actinoplanes</taxon>
    </lineage>
</organism>
<feature type="compositionally biased region" description="Basic and acidic residues" evidence="1">
    <location>
        <begin position="100"/>
        <end position="114"/>
    </location>
</feature>